<evidence type="ECO:0000256" key="3">
    <source>
        <dbReference type="ARBA" id="ARBA00023242"/>
    </source>
</evidence>
<feature type="domain" description="Helicase C-terminal" evidence="8">
    <location>
        <begin position="287"/>
        <end position="438"/>
    </location>
</feature>
<dbReference type="Pfam" id="PF00176">
    <property type="entry name" value="SNF2-rel_dom"/>
    <property type="match status" value="1"/>
</dbReference>
<name>A0A0M0LQM5_9EUKA</name>
<dbReference type="InterPro" id="IPR000330">
    <property type="entry name" value="SNF2_N"/>
</dbReference>
<evidence type="ECO:0000256" key="4">
    <source>
        <dbReference type="SAM" id="Coils"/>
    </source>
</evidence>
<feature type="region of interest" description="Disordered" evidence="5">
    <location>
        <begin position="530"/>
        <end position="557"/>
    </location>
</feature>
<dbReference type="EMBL" id="JWZX01000336">
    <property type="protein sequence ID" value="KOO53197.1"/>
    <property type="molecule type" value="Genomic_DNA"/>
</dbReference>
<feature type="region of interest" description="Disordered" evidence="5">
    <location>
        <begin position="443"/>
        <end position="465"/>
    </location>
</feature>
<keyword evidence="4" id="KW-0175">Coiled coil</keyword>
<comment type="caution">
    <text evidence="9">The sequence shown here is derived from an EMBL/GenBank/DDBJ whole genome shotgun (WGS) entry which is preliminary data.</text>
</comment>
<dbReference type="InterPro" id="IPR038718">
    <property type="entry name" value="SNF2-like_sf"/>
</dbReference>
<dbReference type="PROSITE" id="PS51192">
    <property type="entry name" value="HELICASE_ATP_BIND_1"/>
    <property type="match status" value="1"/>
</dbReference>
<feature type="region of interest" description="Disordered" evidence="5">
    <location>
        <begin position="613"/>
        <end position="642"/>
    </location>
</feature>
<dbReference type="InterPro" id="IPR049730">
    <property type="entry name" value="SNF2/RAD54-like_C"/>
</dbReference>
<evidence type="ECO:0000256" key="5">
    <source>
        <dbReference type="SAM" id="MobiDB-lite"/>
    </source>
</evidence>
<feature type="compositionally biased region" description="Polar residues" evidence="5">
    <location>
        <begin position="897"/>
        <end position="908"/>
    </location>
</feature>
<dbReference type="Proteomes" id="UP000037460">
    <property type="component" value="Unassembled WGS sequence"/>
</dbReference>
<dbReference type="PROSITE" id="PS00690">
    <property type="entry name" value="DEAH_ATP_HELICASE"/>
    <property type="match status" value="1"/>
</dbReference>
<feature type="coiled-coil region" evidence="4">
    <location>
        <begin position="1174"/>
        <end position="1209"/>
    </location>
</feature>
<dbReference type="GO" id="GO:0005524">
    <property type="term" value="F:ATP binding"/>
    <property type="evidence" value="ECO:0007669"/>
    <property type="project" value="InterPro"/>
</dbReference>
<dbReference type="InterPro" id="IPR014001">
    <property type="entry name" value="Helicase_ATP-bd"/>
</dbReference>
<dbReference type="Gene3D" id="3.40.50.10810">
    <property type="entry name" value="Tandem AAA-ATPase domain"/>
    <property type="match status" value="1"/>
</dbReference>
<dbReference type="SMART" id="SM00490">
    <property type="entry name" value="HELICc"/>
    <property type="match status" value="1"/>
</dbReference>
<dbReference type="InterPro" id="IPR001739">
    <property type="entry name" value="Methyl_CpG_DNA-bd"/>
</dbReference>
<keyword evidence="10" id="KW-1185">Reference proteome</keyword>
<feature type="region of interest" description="Disordered" evidence="5">
    <location>
        <begin position="896"/>
        <end position="920"/>
    </location>
</feature>
<feature type="region of interest" description="Disordered" evidence="5">
    <location>
        <begin position="1391"/>
        <end position="1422"/>
    </location>
</feature>
<proteinExistence type="predicted"/>
<dbReference type="OrthoDB" id="5857104at2759"/>
<dbReference type="GO" id="GO:0003677">
    <property type="term" value="F:DNA binding"/>
    <property type="evidence" value="ECO:0007669"/>
    <property type="project" value="InterPro"/>
</dbReference>
<protein>
    <submittedName>
        <fullName evidence="9">Myb domain-containing protein</fullName>
    </submittedName>
</protein>
<dbReference type="PROSITE" id="PS50982">
    <property type="entry name" value="MBD"/>
    <property type="match status" value="1"/>
</dbReference>
<dbReference type="SUPFAM" id="SSF54171">
    <property type="entry name" value="DNA-binding domain"/>
    <property type="match status" value="1"/>
</dbReference>
<evidence type="ECO:0000259" key="6">
    <source>
        <dbReference type="PROSITE" id="PS50982"/>
    </source>
</evidence>
<dbReference type="GO" id="GO:0016787">
    <property type="term" value="F:hydrolase activity"/>
    <property type="evidence" value="ECO:0007669"/>
    <property type="project" value="UniProtKB-KW"/>
</dbReference>
<reference evidence="10" key="1">
    <citation type="journal article" date="2015" name="PLoS Genet.">
        <title>Genome Sequence and Transcriptome Analyses of Chrysochromulina tobin: Metabolic Tools for Enhanced Algal Fitness in the Prominent Order Prymnesiales (Haptophyceae).</title>
        <authorList>
            <person name="Hovde B.T."/>
            <person name="Deodato C.R."/>
            <person name="Hunsperger H.M."/>
            <person name="Ryken S.A."/>
            <person name="Yost W."/>
            <person name="Jha R.K."/>
            <person name="Patterson J."/>
            <person name="Monnat R.J. Jr."/>
            <person name="Barlow S.B."/>
            <person name="Starkenburg S.R."/>
            <person name="Cattolico R.A."/>
        </authorList>
    </citation>
    <scope>NUCLEOTIDE SEQUENCE</scope>
    <source>
        <strain evidence="10">CCMP291</strain>
    </source>
</reference>
<keyword evidence="2" id="KW-0378">Hydrolase</keyword>
<evidence type="ECO:0000256" key="2">
    <source>
        <dbReference type="ARBA" id="ARBA00022801"/>
    </source>
</evidence>
<evidence type="ECO:0000256" key="1">
    <source>
        <dbReference type="ARBA" id="ARBA00004123"/>
    </source>
</evidence>
<dbReference type="GO" id="GO:0005634">
    <property type="term" value="C:nucleus"/>
    <property type="evidence" value="ECO:0007669"/>
    <property type="project" value="UniProtKB-SubCell"/>
</dbReference>
<dbReference type="InterPro" id="IPR001650">
    <property type="entry name" value="Helicase_C-like"/>
</dbReference>
<feature type="domain" description="MBD" evidence="6">
    <location>
        <begin position="1337"/>
        <end position="1409"/>
    </location>
</feature>
<dbReference type="PANTHER" id="PTHR45623">
    <property type="entry name" value="CHROMODOMAIN-HELICASE-DNA-BINDING PROTEIN 3-RELATED-RELATED"/>
    <property type="match status" value="1"/>
</dbReference>
<feature type="domain" description="Helicase ATP-binding" evidence="7">
    <location>
        <begin position="1"/>
        <end position="153"/>
    </location>
</feature>
<evidence type="ECO:0000259" key="8">
    <source>
        <dbReference type="PROSITE" id="PS51194"/>
    </source>
</evidence>
<evidence type="ECO:0000259" key="7">
    <source>
        <dbReference type="PROSITE" id="PS51192"/>
    </source>
</evidence>
<dbReference type="Pfam" id="PF00271">
    <property type="entry name" value="Helicase_C"/>
    <property type="match status" value="1"/>
</dbReference>
<dbReference type="Gene3D" id="3.40.50.300">
    <property type="entry name" value="P-loop containing nucleotide triphosphate hydrolases"/>
    <property type="match status" value="1"/>
</dbReference>
<organism evidence="9 10">
    <name type="scientific">Chrysochromulina tobinii</name>
    <dbReference type="NCBI Taxonomy" id="1460289"/>
    <lineage>
        <taxon>Eukaryota</taxon>
        <taxon>Haptista</taxon>
        <taxon>Haptophyta</taxon>
        <taxon>Prymnesiophyceae</taxon>
        <taxon>Prymnesiales</taxon>
        <taxon>Chrysochromulinaceae</taxon>
        <taxon>Chrysochromulina</taxon>
    </lineage>
</organism>
<dbReference type="InterPro" id="IPR016177">
    <property type="entry name" value="DNA-bd_dom_sf"/>
</dbReference>
<dbReference type="SUPFAM" id="SSF52540">
    <property type="entry name" value="P-loop containing nucleoside triphosphate hydrolases"/>
    <property type="match status" value="2"/>
</dbReference>
<gene>
    <name evidence="9" type="ORF">Ctob_016249</name>
</gene>
<feature type="compositionally biased region" description="Basic and acidic residues" evidence="5">
    <location>
        <begin position="1391"/>
        <end position="1400"/>
    </location>
</feature>
<feature type="non-terminal residue" evidence="9">
    <location>
        <position position="1442"/>
    </location>
</feature>
<comment type="subcellular location">
    <subcellularLocation>
        <location evidence="1">Nucleus</location>
    </subcellularLocation>
</comment>
<feature type="non-terminal residue" evidence="9">
    <location>
        <position position="1"/>
    </location>
</feature>
<dbReference type="InterPro" id="IPR027417">
    <property type="entry name" value="P-loop_NTPase"/>
</dbReference>
<dbReference type="InterPro" id="IPR002464">
    <property type="entry name" value="DNA/RNA_helicase_DEAH_CS"/>
</dbReference>
<sequence>LHTFHKAKGPYLIVVPLSTVPHWQREVRDWTSLHAVLFHGPADAREILLDYEWASKPRALTKAKGFGATLARPNFDVCITTYETFTACAETFRKVERWAYLILDEAHRLKNKFGKALAALQSLGPIPTLALTGTPLQNNVGELWSILNLLDAEGFPSLDTFLEQYGDMTSAAQVDALTERLRPYLLRRTKADVDLGITPMEETLVTVEITNYQKQTYRALLEQNRSLLLRGASHVNGPSFNNLAIQLRHCCNHPFLIKGVMQAEGIDLAEDAEYLTRLVASSGKLVLLDKLLPKLQQQGHRVLLFSQFTMLLDLLEDYLKLSRYSYERLDGSITGEKRQAAIDRFSHPESKTFLFLLGTRAGGVGINLTAADTVIIYDPDWNPQNDVQAQARCHRIGQTKVVSVYRLITKGTYEQTMYERANIKLGLEQAIIGRGDYAAQTTAGAADDEGGGSTSGKAKGGKAKEAERAAELEGLLKHGAQELFTDEHDERIAAFSAEDIDSILGRCATKKTGTEEDEKAKAKGTFAQAAFRMAPSWSDEEDAKDPKESKRKREANEWTRTQLSALYSGLLSFGFGRAERLHASSAALSMRSIDEVERASQYTTALALRTACQPSADDKDATRRRKGTAGKDDKEEEGEEATVEAALAIAKHLEAADKARQEQQPPDPGASAAMKLARLWFFMRSGQALRAGEEPPEAPEEMVRVQPSMATWFDTRIISKAKQLTAHLIDMRRLHAAIEAAPPDGFMAPHVPIKFACPELAPSETSASHLAEWTKDHDAALLVGVHTHGYANWEAIFADASLGAFTDIAPCSSAVAGGIDPPVKLLASNHAASHAADGRTSGSLPADEVDARLWVGAFAAGWTIHRSGTAQVGYHYRYVSPSGEVYKSRSAVRGAPQQFTQTLSQQPPQGDEPPVPDASVPPNGWKWLHEGETIEVEVAASEDAPAVWVTAEVLTVRIDGSFQARIVLPDGSDQWDDWFSWQEEGSDWRRRAKRVLALPSARKYSVDPRALLRRLKHLLNHLPVSGVSGEASASSSGSAAETREGTSGDASMGVSGADAVSNAEEDAAMERVSFVVSLYPDGFDRMRLSEMSLEVNHAAGAPTIKKSEGGTGLWAGASSGPPSCEEERVAREEYRALILEAKACLGSNPERVAELHRLATEAKERARQAASGAKEREKLELQAAKEAARELERREKAEQLAAKKQAQRDERDRLVISKILEEIVMRAAKMRVHEIEREERAKLKAERRLSKHKELVHEEPADEVDAKLWVGAFAAGWKVRRSGVAEVGYHYRYVSPSGEVYKTRSAVPPPPKKLRTSFDPAQEAERSVKLLASLAEYLENCGGSTEMINGWYTKTEFRKEGATAGTYDSYFFNAQGKRFRSRAEIARHFNLEPAPVKRETQQPAQGDEPPVPGASVPPNGWKWLHEGETIEVEVAASEDAPA</sequence>
<feature type="region of interest" description="Disordered" evidence="5">
    <location>
        <begin position="1027"/>
        <end position="1061"/>
    </location>
</feature>
<dbReference type="PROSITE" id="PS51194">
    <property type="entry name" value="HELICASE_CTER"/>
    <property type="match status" value="1"/>
</dbReference>
<keyword evidence="3" id="KW-0539">Nucleus</keyword>
<dbReference type="PANTHER" id="PTHR45623:SF48">
    <property type="entry name" value="SNF2 FAMILY DNA-DEPENDENT ATPASE"/>
    <property type="match status" value="1"/>
</dbReference>
<feature type="compositionally biased region" description="Low complexity" evidence="5">
    <location>
        <begin position="1027"/>
        <end position="1040"/>
    </location>
</feature>
<dbReference type="Gene3D" id="1.10.10.60">
    <property type="entry name" value="Homeodomain-like"/>
    <property type="match status" value="1"/>
</dbReference>
<evidence type="ECO:0000313" key="9">
    <source>
        <dbReference type="EMBL" id="KOO53197.1"/>
    </source>
</evidence>
<evidence type="ECO:0000313" key="10">
    <source>
        <dbReference type="Proteomes" id="UP000037460"/>
    </source>
</evidence>
<accession>A0A0M0LQM5</accession>
<dbReference type="Gene3D" id="3.30.890.10">
    <property type="entry name" value="Methyl-cpg-binding Protein 2, Chain A"/>
    <property type="match status" value="1"/>
</dbReference>
<dbReference type="CDD" id="cd18793">
    <property type="entry name" value="SF2_C_SNF"/>
    <property type="match status" value="1"/>
</dbReference>